<gene>
    <name evidence="2" type="ORF">JE024_31135</name>
</gene>
<dbReference type="EMBL" id="JAFEJA010000002">
    <property type="protein sequence ID" value="MBM9623059.1"/>
    <property type="molecule type" value="Genomic_DNA"/>
</dbReference>
<proteinExistence type="predicted"/>
<accession>A0ABS2UZS4</accession>
<feature type="region of interest" description="Disordered" evidence="1">
    <location>
        <begin position="65"/>
        <end position="122"/>
    </location>
</feature>
<organism evidence="2 3">
    <name type="scientific">Streptomyces zhihengii</name>
    <dbReference type="NCBI Taxonomy" id="1818004"/>
    <lineage>
        <taxon>Bacteria</taxon>
        <taxon>Bacillati</taxon>
        <taxon>Actinomycetota</taxon>
        <taxon>Actinomycetes</taxon>
        <taxon>Kitasatosporales</taxon>
        <taxon>Streptomycetaceae</taxon>
        <taxon>Streptomyces</taxon>
    </lineage>
</organism>
<sequence>MRAAAGIRRWRRNPLCRPTDMAEAWLALVAVLLFVTAAPAVGWVTGTLTDEALRGSVRLQLQQRHPVTAQVTGPAPAGPAGSGDESTAAEERRRVLATWTSPDGRVHTGTVTTSLRTPRPGDRFTVWTDASGRRVPRPMDPATARLHAVLAGTGASALTALLVECTRRMVLWRLTRRRHARLDRAWAATGPDWGRADAGS</sequence>
<evidence type="ECO:0000313" key="2">
    <source>
        <dbReference type="EMBL" id="MBM9623059.1"/>
    </source>
</evidence>
<dbReference type="InterPro" id="IPR039708">
    <property type="entry name" value="MT1774/Rv1733c-like"/>
</dbReference>
<evidence type="ECO:0000256" key="1">
    <source>
        <dbReference type="SAM" id="MobiDB-lite"/>
    </source>
</evidence>
<dbReference type="PANTHER" id="PTHR42305">
    <property type="entry name" value="MEMBRANE PROTEIN RV1733C-RELATED"/>
    <property type="match status" value="1"/>
</dbReference>
<dbReference type="RefSeq" id="WP_205377238.1">
    <property type="nucleotide sequence ID" value="NZ_JAFEJA010000002.1"/>
</dbReference>
<dbReference type="Proteomes" id="UP000664109">
    <property type="component" value="Unassembled WGS sequence"/>
</dbReference>
<dbReference type="PANTHER" id="PTHR42305:SF1">
    <property type="entry name" value="MEMBRANE PROTEIN RV1733C-RELATED"/>
    <property type="match status" value="1"/>
</dbReference>
<evidence type="ECO:0008006" key="4">
    <source>
        <dbReference type="Google" id="ProtNLM"/>
    </source>
</evidence>
<reference evidence="2 3" key="1">
    <citation type="journal article" date="2016" name="Arch. Microbiol.">
        <title>Streptomyces zhihengii sp. nov., isolated from rhizospheric soil of Psammosilene tunicoides.</title>
        <authorList>
            <person name="Huang M.J."/>
            <person name="Fei J.J."/>
            <person name="Salam N."/>
            <person name="Kim C.J."/>
            <person name="Hozzein W.N."/>
            <person name="Xiao M."/>
            <person name="Huang H.Q."/>
            <person name="Li W.J."/>
        </authorList>
    </citation>
    <scope>NUCLEOTIDE SEQUENCE [LARGE SCALE GENOMIC DNA]</scope>
    <source>
        <strain evidence="2 3">YIM T102</strain>
    </source>
</reference>
<keyword evidence="3" id="KW-1185">Reference proteome</keyword>
<evidence type="ECO:0000313" key="3">
    <source>
        <dbReference type="Proteomes" id="UP000664109"/>
    </source>
</evidence>
<protein>
    <recommendedName>
        <fullName evidence="4">Integral membrane protein</fullName>
    </recommendedName>
</protein>
<comment type="caution">
    <text evidence="2">The sequence shown here is derived from an EMBL/GenBank/DDBJ whole genome shotgun (WGS) entry which is preliminary data.</text>
</comment>
<name>A0ABS2UZS4_9ACTN</name>